<organism evidence="2 3">
    <name type="scientific">Macrostomum lignano</name>
    <dbReference type="NCBI Taxonomy" id="282301"/>
    <lineage>
        <taxon>Eukaryota</taxon>
        <taxon>Metazoa</taxon>
        <taxon>Spiralia</taxon>
        <taxon>Lophotrochozoa</taxon>
        <taxon>Platyhelminthes</taxon>
        <taxon>Rhabditophora</taxon>
        <taxon>Macrostomorpha</taxon>
        <taxon>Macrostomida</taxon>
        <taxon>Macrostomidae</taxon>
        <taxon>Macrostomum</taxon>
    </lineage>
</organism>
<protein>
    <submittedName>
        <fullName evidence="3">Rhodanese_C domain-containing protein</fullName>
    </submittedName>
</protein>
<feature type="region of interest" description="Disordered" evidence="1">
    <location>
        <begin position="155"/>
        <end position="196"/>
    </location>
</feature>
<keyword evidence="2" id="KW-1185">Reference proteome</keyword>
<evidence type="ECO:0000256" key="1">
    <source>
        <dbReference type="SAM" id="MobiDB-lite"/>
    </source>
</evidence>
<feature type="compositionally biased region" description="Low complexity" evidence="1">
    <location>
        <begin position="1"/>
        <end position="23"/>
    </location>
</feature>
<feature type="region of interest" description="Disordered" evidence="1">
    <location>
        <begin position="1"/>
        <end position="24"/>
    </location>
</feature>
<sequence>KSFAQQQPQMPSSSSSAQPSAQAIGSSRFLSLGLQLHDNHNSASPAGSSNGADFLLPPAASPFWSDAASPTRQPLTNGAVGGLRSPSSVAGFGGGGGYSSCCHCQASCSTQSVCPSCRQRVCPDCVGSGRHSSLCSGPVGATSSRLVPLAAAAAAAAASSPTPPSAAGPGSPSAGASKRPLLPPWSRQVGGAGQPA</sequence>
<feature type="compositionally biased region" description="Low complexity" evidence="1">
    <location>
        <begin position="167"/>
        <end position="177"/>
    </location>
</feature>
<proteinExistence type="predicted"/>
<accession>A0A1I8I3L1</accession>
<evidence type="ECO:0000313" key="3">
    <source>
        <dbReference type="WBParaSite" id="maker-uti_cns_0009514-snap-gene-0.3-mRNA-1"/>
    </source>
</evidence>
<dbReference type="WBParaSite" id="maker-uti_cns_0009514-snap-gene-0.3-mRNA-1">
    <property type="protein sequence ID" value="maker-uti_cns_0009514-snap-gene-0.3-mRNA-1"/>
    <property type="gene ID" value="maker-uti_cns_0009514-snap-gene-0.3"/>
</dbReference>
<reference evidence="3" key="1">
    <citation type="submission" date="2016-11" db="UniProtKB">
        <authorList>
            <consortium name="WormBaseParasite"/>
        </authorList>
    </citation>
    <scope>IDENTIFICATION</scope>
</reference>
<evidence type="ECO:0000313" key="2">
    <source>
        <dbReference type="Proteomes" id="UP000095280"/>
    </source>
</evidence>
<dbReference type="Proteomes" id="UP000095280">
    <property type="component" value="Unplaced"/>
</dbReference>
<name>A0A1I8I3L1_9PLAT</name>
<dbReference type="AlphaFoldDB" id="A0A1I8I3L1"/>